<dbReference type="AlphaFoldDB" id="A0A081KAD6"/>
<dbReference type="EMBL" id="JOJP01000001">
    <property type="protein sequence ID" value="KEI71112.1"/>
    <property type="molecule type" value="Genomic_DNA"/>
</dbReference>
<evidence type="ECO:0000313" key="1">
    <source>
        <dbReference type="EMBL" id="KEI71112.1"/>
    </source>
</evidence>
<name>A0A081KAD6_9GAMM</name>
<reference evidence="1 2" key="1">
    <citation type="submission" date="2014-06" db="EMBL/GenBank/DDBJ databases">
        <title>Whole Genome Sequences of Three Symbiotic Endozoicomonas Bacteria.</title>
        <authorList>
            <person name="Neave M.J."/>
            <person name="Apprill A."/>
            <person name="Voolstra C.R."/>
        </authorList>
    </citation>
    <scope>NUCLEOTIDE SEQUENCE [LARGE SCALE GENOMIC DNA]</scope>
    <source>
        <strain evidence="1 2">DSM 22380</strain>
    </source>
</reference>
<gene>
    <name evidence="1" type="ORF">GV64_10460</name>
</gene>
<protein>
    <submittedName>
        <fullName evidence="1">Uncharacterized protein</fullName>
    </submittedName>
</protein>
<comment type="caution">
    <text evidence="1">The sequence shown here is derived from an EMBL/GenBank/DDBJ whole genome shotgun (WGS) entry which is preliminary data.</text>
</comment>
<organism evidence="1 2">
    <name type="scientific">Endozoicomonas elysicola</name>
    <dbReference type="NCBI Taxonomy" id="305900"/>
    <lineage>
        <taxon>Bacteria</taxon>
        <taxon>Pseudomonadati</taxon>
        <taxon>Pseudomonadota</taxon>
        <taxon>Gammaproteobacteria</taxon>
        <taxon>Oceanospirillales</taxon>
        <taxon>Endozoicomonadaceae</taxon>
        <taxon>Endozoicomonas</taxon>
    </lineage>
</organism>
<accession>A0A081KAD6</accession>
<evidence type="ECO:0000313" key="2">
    <source>
        <dbReference type="Proteomes" id="UP000027997"/>
    </source>
</evidence>
<dbReference type="Proteomes" id="UP000027997">
    <property type="component" value="Unassembled WGS sequence"/>
</dbReference>
<proteinExistence type="predicted"/>
<sequence length="366" mass="41548">MECTPPLCTEVKDIFKNVDEWRASPPEREKTCSKPGTLQRASILPTQHTTEYIRTNPEDNLSARSSALPGIMDQLTISEVDSQNSAVVSASAETTTTGAYEQPSHTAIISLLEKLKGEEITAQLEYISKSFDSGFASFCPEATPYCIQVVFQCALRQRGMHFKTIRDEYIIRGKLDFNDDKMKQYVRSMPAENFLNERLQRDLKNPLQIDKVCARVIKKSDNNVNLVTKLDLTSQQKYVYDTIHSLYNKSLNAKVVYLHQTPSSQKPIFGDACIQLRGGQYLFIRFKIPPERVTPEILRCLQNPHAQIQGKLNYNYEWLISKITAGLPLLYSSWPGRPPRENQIFFAPSSISVSTPIHPMAQVQRP</sequence>
<keyword evidence="2" id="KW-1185">Reference proteome</keyword>